<evidence type="ECO:0000256" key="1">
    <source>
        <dbReference type="ARBA" id="ARBA00004502"/>
    </source>
</evidence>
<sequence length="360" mass="40674">MYRQSLKMERGNEQFITRLASLPVVSSGIAQVYSAYQKTKDYNGLLRSTCNMAETGLQTMVSSTMPYVEKYKPQLDMVNSFACQKLSMMEEQYPIITRPTDELIKEGMDKCASLVKPVTDRVSSVVGKGQETIEATKGRVGAVKEYGVMTLTRTLDTPLAKYAMEKVNEALTVSEDYVEKYLPAGDDEAQDKGAVVDEVSALTRVSSLSSKLRQRMYKRAMRDLSGLQMRSKEQLEKLNFTVDLIQYAKSSATEVKDTLEEKYEVAQRKMADYWEQINEEGEEEEEEGEKPMTLEGRTLMVARRVTRQMKTGFATVSGYMPVKLQPTVVRERMENALNSQRNSMHHSRTPKATPTCLPGC</sequence>
<dbReference type="GO" id="GO:0005829">
    <property type="term" value="C:cytosol"/>
    <property type="evidence" value="ECO:0007669"/>
    <property type="project" value="TreeGrafter"/>
</dbReference>
<comment type="caution">
    <text evidence="6">The sequence shown here is derived from an EMBL/GenBank/DDBJ whole genome shotgun (WGS) entry which is preliminary data.</text>
</comment>
<dbReference type="InterPro" id="IPR004279">
    <property type="entry name" value="Perilipin"/>
</dbReference>
<feature type="region of interest" description="Disordered" evidence="5">
    <location>
        <begin position="339"/>
        <end position="360"/>
    </location>
</feature>
<evidence type="ECO:0000256" key="3">
    <source>
        <dbReference type="ARBA" id="ARBA00022677"/>
    </source>
</evidence>
<dbReference type="PIRSF" id="PIRSF036881">
    <property type="entry name" value="PAT"/>
    <property type="match status" value="1"/>
</dbReference>
<accession>A0A9D4FMM2</accession>
<dbReference type="Pfam" id="PF03036">
    <property type="entry name" value="Perilipin"/>
    <property type="match status" value="1"/>
</dbReference>
<organism evidence="6 7">
    <name type="scientific">Dreissena polymorpha</name>
    <name type="common">Zebra mussel</name>
    <name type="synonym">Mytilus polymorpha</name>
    <dbReference type="NCBI Taxonomy" id="45954"/>
    <lineage>
        <taxon>Eukaryota</taxon>
        <taxon>Metazoa</taxon>
        <taxon>Spiralia</taxon>
        <taxon>Lophotrochozoa</taxon>
        <taxon>Mollusca</taxon>
        <taxon>Bivalvia</taxon>
        <taxon>Autobranchia</taxon>
        <taxon>Heteroconchia</taxon>
        <taxon>Euheterodonta</taxon>
        <taxon>Imparidentia</taxon>
        <taxon>Neoheterodontei</taxon>
        <taxon>Myida</taxon>
        <taxon>Dreissenoidea</taxon>
        <taxon>Dreissenidae</taxon>
        <taxon>Dreissena</taxon>
    </lineage>
</organism>
<name>A0A9D4FMM2_DREPO</name>
<reference evidence="6" key="1">
    <citation type="journal article" date="2019" name="bioRxiv">
        <title>The Genome of the Zebra Mussel, Dreissena polymorpha: A Resource for Invasive Species Research.</title>
        <authorList>
            <person name="McCartney M.A."/>
            <person name="Auch B."/>
            <person name="Kono T."/>
            <person name="Mallez S."/>
            <person name="Zhang Y."/>
            <person name="Obille A."/>
            <person name="Becker A."/>
            <person name="Abrahante J.E."/>
            <person name="Garbe J."/>
            <person name="Badalamenti J.P."/>
            <person name="Herman A."/>
            <person name="Mangelson H."/>
            <person name="Liachko I."/>
            <person name="Sullivan S."/>
            <person name="Sone E.D."/>
            <person name="Koren S."/>
            <person name="Silverstein K.A.T."/>
            <person name="Beckman K.B."/>
            <person name="Gohl D.M."/>
        </authorList>
    </citation>
    <scope>NUCLEOTIDE SEQUENCE</scope>
    <source>
        <strain evidence="6">Duluth1</strain>
        <tissue evidence="6">Whole animal</tissue>
    </source>
</reference>
<keyword evidence="3" id="KW-0551">Lipid droplet</keyword>
<evidence type="ECO:0000256" key="4">
    <source>
        <dbReference type="PIRNR" id="PIRNR036881"/>
    </source>
</evidence>
<evidence type="ECO:0008006" key="8">
    <source>
        <dbReference type="Google" id="ProtNLM"/>
    </source>
</evidence>
<dbReference type="GO" id="GO:0010890">
    <property type="term" value="P:positive regulation of triglyceride storage"/>
    <property type="evidence" value="ECO:0007669"/>
    <property type="project" value="TreeGrafter"/>
</dbReference>
<evidence type="ECO:0000313" key="7">
    <source>
        <dbReference type="Proteomes" id="UP000828390"/>
    </source>
</evidence>
<gene>
    <name evidence="6" type="ORF">DPMN_154747</name>
</gene>
<dbReference type="PANTHER" id="PTHR14024:SF49">
    <property type="entry name" value="LIPID STORAGE DROPLETS SURFACE-BINDING PROTEIN 1"/>
    <property type="match status" value="1"/>
</dbReference>
<dbReference type="GO" id="GO:0019915">
    <property type="term" value="P:lipid storage"/>
    <property type="evidence" value="ECO:0007669"/>
    <property type="project" value="TreeGrafter"/>
</dbReference>
<reference evidence="6" key="2">
    <citation type="submission" date="2020-11" db="EMBL/GenBank/DDBJ databases">
        <authorList>
            <person name="McCartney M.A."/>
            <person name="Auch B."/>
            <person name="Kono T."/>
            <person name="Mallez S."/>
            <person name="Becker A."/>
            <person name="Gohl D.M."/>
            <person name="Silverstein K.A.T."/>
            <person name="Koren S."/>
            <person name="Bechman K.B."/>
            <person name="Herman A."/>
            <person name="Abrahante J.E."/>
            <person name="Garbe J."/>
        </authorList>
    </citation>
    <scope>NUCLEOTIDE SEQUENCE</scope>
    <source>
        <strain evidence="6">Duluth1</strain>
        <tissue evidence="6">Whole animal</tissue>
    </source>
</reference>
<dbReference type="Proteomes" id="UP000828390">
    <property type="component" value="Unassembled WGS sequence"/>
</dbReference>
<evidence type="ECO:0000256" key="5">
    <source>
        <dbReference type="SAM" id="MobiDB-lite"/>
    </source>
</evidence>
<comment type="similarity">
    <text evidence="2 4">Belongs to the perilipin family.</text>
</comment>
<dbReference type="SUPFAM" id="SSF109775">
    <property type="entry name" value="Mannose-6-phosphate receptor binding protein 1 (Tip47), C-terminal domain"/>
    <property type="match status" value="1"/>
</dbReference>
<dbReference type="EMBL" id="JAIWYP010000007">
    <property type="protein sequence ID" value="KAH3801102.1"/>
    <property type="molecule type" value="Genomic_DNA"/>
</dbReference>
<dbReference type="GO" id="GO:0005811">
    <property type="term" value="C:lipid droplet"/>
    <property type="evidence" value="ECO:0007669"/>
    <property type="project" value="UniProtKB-SubCell"/>
</dbReference>
<dbReference type="AlphaFoldDB" id="A0A9D4FMM2"/>
<dbReference type="Gene3D" id="1.20.120.340">
    <property type="entry name" value="Flagellar protein FliS"/>
    <property type="match status" value="1"/>
</dbReference>
<keyword evidence="7" id="KW-1185">Reference proteome</keyword>
<dbReference type="PANTHER" id="PTHR14024">
    <property type="entry name" value="PERILIPIN"/>
    <property type="match status" value="1"/>
</dbReference>
<proteinExistence type="inferred from homology"/>
<evidence type="ECO:0000256" key="2">
    <source>
        <dbReference type="ARBA" id="ARBA00006311"/>
    </source>
</evidence>
<comment type="subcellular location">
    <subcellularLocation>
        <location evidence="1">Lipid droplet</location>
    </subcellularLocation>
</comment>
<protein>
    <recommendedName>
        <fullName evidence="8">Perilipin</fullName>
    </recommendedName>
</protein>
<evidence type="ECO:0000313" key="6">
    <source>
        <dbReference type="EMBL" id="KAH3801102.1"/>
    </source>
</evidence>